<dbReference type="HAMAP" id="MF_00170">
    <property type="entry name" value="Rib_5P_isom_A"/>
    <property type="match status" value="1"/>
</dbReference>
<comment type="caution">
    <text evidence="3">The sequence shown here is derived from an EMBL/GenBank/DDBJ whole genome shotgun (WGS) entry which is preliminary data.</text>
</comment>
<comment type="function">
    <text evidence="2">Catalyzes the reversible conversion of ribose-5-phosphate to ribulose 5-phosphate.</text>
</comment>
<dbReference type="GO" id="GO:0016853">
    <property type="term" value="F:isomerase activity"/>
    <property type="evidence" value="ECO:0007669"/>
    <property type="project" value="UniProtKB-KW"/>
</dbReference>
<comment type="similarity">
    <text evidence="2">Belongs to the ribose 5-phosphate isomerase family.</text>
</comment>
<evidence type="ECO:0000313" key="4">
    <source>
        <dbReference type="Proteomes" id="UP000637980"/>
    </source>
</evidence>
<feature type="binding site" evidence="2">
    <location>
        <begin position="95"/>
        <end position="98"/>
    </location>
    <ligand>
        <name>substrate</name>
    </ligand>
</feature>
<dbReference type="InterPro" id="IPR050262">
    <property type="entry name" value="Ribose-5P_isomerase"/>
</dbReference>
<comment type="pathway">
    <text evidence="2">Carbohydrate degradation; pentose phosphate pathway; D-ribose 5-phosphate from D-ribulose 5-phosphate (non-oxidative stage): step 1/1.</text>
</comment>
<dbReference type="EC" id="5.3.1.6" evidence="2"/>
<proteinExistence type="inferred from homology"/>
<keyword evidence="4" id="KW-1185">Reference proteome</keyword>
<feature type="binding site" evidence="2">
    <location>
        <begin position="82"/>
        <end position="85"/>
    </location>
    <ligand>
        <name>substrate</name>
    </ligand>
</feature>
<organism evidence="3 4">
    <name type="scientific">Pseudovibrio japonicus</name>
    <dbReference type="NCBI Taxonomy" id="366534"/>
    <lineage>
        <taxon>Bacteria</taxon>
        <taxon>Pseudomonadati</taxon>
        <taxon>Pseudomonadota</taxon>
        <taxon>Alphaproteobacteria</taxon>
        <taxon>Hyphomicrobiales</taxon>
        <taxon>Stappiaceae</taxon>
        <taxon>Pseudovibrio</taxon>
    </lineage>
</organism>
<name>A0ABQ3E3I9_9HYPH</name>
<accession>A0ABQ3E3I9</accession>
<dbReference type="InterPro" id="IPR037171">
    <property type="entry name" value="NagB/RpiA_transferase-like"/>
</dbReference>
<dbReference type="SUPFAM" id="SSF100950">
    <property type="entry name" value="NagB/RpiA/CoA transferase-like"/>
    <property type="match status" value="1"/>
</dbReference>
<dbReference type="PANTHER" id="PTHR43748:SF3">
    <property type="entry name" value="RIBOSE-5-PHOSPHATE ISOMERASE 3, CHLOROPLASTIC-RELATED"/>
    <property type="match status" value="1"/>
</dbReference>
<comment type="subunit">
    <text evidence="2">Homodimer.</text>
</comment>
<dbReference type="PANTHER" id="PTHR43748">
    <property type="entry name" value="RIBOSE-5-PHOSPHATE ISOMERASE 3, CHLOROPLASTIC-RELATED"/>
    <property type="match status" value="1"/>
</dbReference>
<dbReference type="Pfam" id="PF06026">
    <property type="entry name" value="Rib_5-P_isom_A"/>
    <property type="match status" value="1"/>
</dbReference>
<gene>
    <name evidence="2 3" type="primary">rpiA</name>
    <name evidence="3" type="ORF">GCM10007094_02520</name>
</gene>
<dbReference type="SUPFAM" id="SSF75445">
    <property type="entry name" value="D-ribose-5-phosphate isomerase (RpiA), lid domain"/>
    <property type="match status" value="1"/>
</dbReference>
<evidence type="ECO:0000256" key="2">
    <source>
        <dbReference type="HAMAP-Rule" id="MF_00170"/>
    </source>
</evidence>
<dbReference type="NCBIfam" id="NF001924">
    <property type="entry name" value="PRK00702.1"/>
    <property type="match status" value="1"/>
</dbReference>
<protein>
    <recommendedName>
        <fullName evidence="2">Ribose-5-phosphate isomerase A</fullName>
        <ecNumber evidence="2">5.3.1.6</ecNumber>
    </recommendedName>
    <alternativeName>
        <fullName evidence="2">Phosphoriboisomerase A</fullName>
        <shortName evidence="2">PRI</shortName>
    </alternativeName>
</protein>
<dbReference type="InterPro" id="IPR020672">
    <property type="entry name" value="Ribose5P_isomerase_typA_subgr"/>
</dbReference>
<evidence type="ECO:0000313" key="3">
    <source>
        <dbReference type="EMBL" id="GHB18259.1"/>
    </source>
</evidence>
<dbReference type="RefSeq" id="WP_189434658.1">
    <property type="nucleotide sequence ID" value="NZ_BMXE01000001.1"/>
</dbReference>
<keyword evidence="1 2" id="KW-0413">Isomerase</keyword>
<feature type="binding site" evidence="2">
    <location>
        <position position="122"/>
    </location>
    <ligand>
        <name>substrate</name>
    </ligand>
</feature>
<comment type="catalytic activity">
    <reaction evidence="2">
        <text>aldehydo-D-ribose 5-phosphate = D-ribulose 5-phosphate</text>
        <dbReference type="Rhea" id="RHEA:14657"/>
        <dbReference type="ChEBI" id="CHEBI:58121"/>
        <dbReference type="ChEBI" id="CHEBI:58273"/>
        <dbReference type="EC" id="5.3.1.6"/>
    </reaction>
</comment>
<dbReference type="Gene3D" id="3.40.50.1360">
    <property type="match status" value="1"/>
</dbReference>
<sequence length="236" mass="24935">MAMSLKAQAAAAALKEVKPGMKLGIGSGSTVNEMIRLLAEMVKDGFEIIGVPASSYSQALCDELGVPLTTLDETPVLDLVIDGADEIDPQLNLIKGGGAALLREKIIAAASGRMLVIADESKTVDTLGKFPLPVEVVPFGLEATRQMMQNSFDAEGLQGEMILRLAGDKPLVTDNGNYILDCHLKAIADPKSLAKRLEVIPGVVEHGLFIDMAVRAYVAGTDEILVLEPKAVPTVS</sequence>
<dbReference type="Proteomes" id="UP000637980">
    <property type="component" value="Unassembled WGS sequence"/>
</dbReference>
<dbReference type="EMBL" id="BMXE01000001">
    <property type="protein sequence ID" value="GHB18259.1"/>
    <property type="molecule type" value="Genomic_DNA"/>
</dbReference>
<feature type="active site" description="Proton acceptor" evidence="2">
    <location>
        <position position="104"/>
    </location>
</feature>
<dbReference type="NCBIfam" id="TIGR00021">
    <property type="entry name" value="rpiA"/>
    <property type="match status" value="1"/>
</dbReference>
<dbReference type="InterPro" id="IPR004788">
    <property type="entry name" value="Ribose5P_isomerase_type_A"/>
</dbReference>
<dbReference type="CDD" id="cd01398">
    <property type="entry name" value="RPI_A"/>
    <property type="match status" value="1"/>
</dbReference>
<evidence type="ECO:0000256" key="1">
    <source>
        <dbReference type="ARBA" id="ARBA00023235"/>
    </source>
</evidence>
<reference evidence="4" key="1">
    <citation type="journal article" date="2019" name="Int. J. Syst. Evol. Microbiol.">
        <title>The Global Catalogue of Microorganisms (GCM) 10K type strain sequencing project: providing services to taxonomists for standard genome sequencing and annotation.</title>
        <authorList>
            <consortium name="The Broad Institute Genomics Platform"/>
            <consortium name="The Broad Institute Genome Sequencing Center for Infectious Disease"/>
            <person name="Wu L."/>
            <person name="Ma J."/>
        </authorList>
    </citation>
    <scope>NUCLEOTIDE SEQUENCE [LARGE SCALE GENOMIC DNA]</scope>
    <source>
        <strain evidence="4">KCTC 12861</strain>
    </source>
</reference>
<dbReference type="Gene3D" id="3.30.70.260">
    <property type="match status" value="1"/>
</dbReference>
<feature type="binding site" evidence="2">
    <location>
        <begin position="27"/>
        <end position="30"/>
    </location>
    <ligand>
        <name>substrate</name>
    </ligand>
</feature>